<evidence type="ECO:0000313" key="2">
    <source>
        <dbReference type="EMBL" id="RCI15678.1"/>
    </source>
</evidence>
<reference evidence="2 3" key="1">
    <citation type="journal article" date="2015" name="BMC Genomics">
        <title>Insights from the genome of Ophiocordyceps polyrhachis-furcata to pathogenicity and host specificity in insect fungi.</title>
        <authorList>
            <person name="Wichadakul D."/>
            <person name="Kobmoo N."/>
            <person name="Ingsriswang S."/>
            <person name="Tangphatsornruang S."/>
            <person name="Chantasingh D."/>
            <person name="Luangsa-ard J.J."/>
            <person name="Eurwilaichitr L."/>
        </authorList>
    </citation>
    <scope>NUCLEOTIDE SEQUENCE [LARGE SCALE GENOMIC DNA]</scope>
    <source>
        <strain evidence="2 3">BCC 54312</strain>
    </source>
</reference>
<dbReference type="Proteomes" id="UP000253664">
    <property type="component" value="Unassembled WGS sequence"/>
</dbReference>
<proteinExistence type="predicted"/>
<comment type="caution">
    <text evidence="2">The sequence shown here is derived from an EMBL/GenBank/DDBJ whole genome shotgun (WGS) entry which is preliminary data.</text>
</comment>
<protein>
    <submittedName>
        <fullName evidence="2">Uncharacterized protein</fullName>
    </submittedName>
</protein>
<sequence>MCIKYVCSSFIFMIGERPDIACTNVRRRSSIVRDTPRIRPESVLTDALASARNTSPKRWGAVLVASRLVKDPVACKCLDCRVTVCCALWQRRLGMGFIFRSALSSFRASVSLMASGRRSFCAFRCLRRLTLFLPRARMQAGARGAHSTVKQGRRCSEAEEKGGQGGRGAKIGSHTERFLDTPVPRLSKCHCAGPTAGRALPLALA</sequence>
<dbReference type="EMBL" id="LKCN02000002">
    <property type="protein sequence ID" value="RCI15678.1"/>
    <property type="molecule type" value="Genomic_DNA"/>
</dbReference>
<evidence type="ECO:0000313" key="3">
    <source>
        <dbReference type="Proteomes" id="UP000253664"/>
    </source>
</evidence>
<feature type="non-terminal residue" evidence="2">
    <location>
        <position position="205"/>
    </location>
</feature>
<keyword evidence="3" id="KW-1185">Reference proteome</keyword>
<feature type="region of interest" description="Disordered" evidence="1">
    <location>
        <begin position="143"/>
        <end position="174"/>
    </location>
</feature>
<dbReference type="AlphaFoldDB" id="A0A367LMN7"/>
<organism evidence="2 3">
    <name type="scientific">Ophiocordyceps polyrhachis-furcata BCC 54312</name>
    <dbReference type="NCBI Taxonomy" id="1330021"/>
    <lineage>
        <taxon>Eukaryota</taxon>
        <taxon>Fungi</taxon>
        <taxon>Dikarya</taxon>
        <taxon>Ascomycota</taxon>
        <taxon>Pezizomycotina</taxon>
        <taxon>Sordariomycetes</taxon>
        <taxon>Hypocreomycetidae</taxon>
        <taxon>Hypocreales</taxon>
        <taxon>Ophiocordycipitaceae</taxon>
        <taxon>Ophiocordyceps</taxon>
    </lineage>
</organism>
<evidence type="ECO:0000256" key="1">
    <source>
        <dbReference type="SAM" id="MobiDB-lite"/>
    </source>
</evidence>
<accession>A0A367LMN7</accession>
<name>A0A367LMN7_9HYPO</name>
<gene>
    <name evidence="2" type="ORF">L249_3503</name>
</gene>